<protein>
    <submittedName>
        <fullName evidence="1">Uncharacterized protein</fullName>
    </submittedName>
</protein>
<comment type="caution">
    <text evidence="1">The sequence shown here is derived from an EMBL/GenBank/DDBJ whole genome shotgun (WGS) entry which is preliminary data.</text>
</comment>
<reference evidence="1 2" key="1">
    <citation type="journal article" date="2016" name="Nat. Commun.">
        <title>Thousands of microbial genomes shed light on interconnected biogeochemical processes in an aquifer system.</title>
        <authorList>
            <person name="Anantharaman K."/>
            <person name="Brown C.T."/>
            <person name="Hug L.A."/>
            <person name="Sharon I."/>
            <person name="Castelle C.J."/>
            <person name="Probst A.J."/>
            <person name="Thomas B.C."/>
            <person name="Singh A."/>
            <person name="Wilkins M.J."/>
            <person name="Karaoz U."/>
            <person name="Brodie E.L."/>
            <person name="Williams K.H."/>
            <person name="Hubbard S.S."/>
            <person name="Banfield J.F."/>
        </authorList>
    </citation>
    <scope>NUCLEOTIDE SEQUENCE [LARGE SCALE GENOMIC DNA]</scope>
</reference>
<organism evidence="1 2">
    <name type="scientific">Candidatus Coatesbacteria bacterium RBG_13_66_14</name>
    <dbReference type="NCBI Taxonomy" id="1817816"/>
    <lineage>
        <taxon>Bacteria</taxon>
        <taxon>Candidatus Coatesiibacteriota</taxon>
    </lineage>
</organism>
<dbReference type="EMBL" id="MFAF01000023">
    <property type="protein sequence ID" value="OGD78845.1"/>
    <property type="molecule type" value="Genomic_DNA"/>
</dbReference>
<evidence type="ECO:0000313" key="2">
    <source>
        <dbReference type="Proteomes" id="UP000177187"/>
    </source>
</evidence>
<proteinExistence type="predicted"/>
<dbReference type="Proteomes" id="UP000177187">
    <property type="component" value="Unassembled WGS sequence"/>
</dbReference>
<accession>A0A1F5FGN8</accession>
<gene>
    <name evidence="1" type="ORF">A2Y64_01180</name>
</gene>
<sequence length="205" mass="23218">MNSVLGAVYAVPLLVVLLLAGCADGSEEARWTPMPDLGRLPLSAVEEFGTREGGGTMRFDGKDYLVARVWSAEELTAPLTLKPCAYWWYEAAWEQPDVINHITTQISKNTLYVEVGGKLIEVGQAKRGFEPQYAKTFARGSEPEHMRFVDWDVYDFPEATYEEWTLAQGGEYKIRVEVFGSAYEDPSGDIVYETYYHYTFLELLD</sequence>
<dbReference type="STRING" id="1817816.A2Y64_01180"/>
<evidence type="ECO:0000313" key="1">
    <source>
        <dbReference type="EMBL" id="OGD78845.1"/>
    </source>
</evidence>
<name>A0A1F5FGN8_9BACT</name>
<dbReference type="AlphaFoldDB" id="A0A1F5FGN8"/>